<organism evidence="2">
    <name type="scientific">viral metagenome</name>
    <dbReference type="NCBI Taxonomy" id="1070528"/>
    <lineage>
        <taxon>unclassified sequences</taxon>
        <taxon>metagenomes</taxon>
        <taxon>organismal metagenomes</taxon>
    </lineage>
</organism>
<dbReference type="EMBL" id="MN740523">
    <property type="protein sequence ID" value="QHU31074.1"/>
    <property type="molecule type" value="Genomic_DNA"/>
</dbReference>
<reference evidence="2" key="1">
    <citation type="journal article" date="2020" name="Nature">
        <title>Giant virus diversity and host interactions through global metagenomics.</title>
        <authorList>
            <person name="Schulz F."/>
            <person name="Roux S."/>
            <person name="Paez-Espino D."/>
            <person name="Jungbluth S."/>
            <person name="Walsh D.A."/>
            <person name="Denef V.J."/>
            <person name="McMahon K.D."/>
            <person name="Konstantinidis K.T."/>
            <person name="Eloe-Fadrosh E.A."/>
            <person name="Kyrpides N.C."/>
            <person name="Woyke T."/>
        </authorList>
    </citation>
    <scope>NUCLEOTIDE SEQUENCE</scope>
    <source>
        <strain evidence="2">GVMAG-M-3300027892-73</strain>
    </source>
</reference>
<accession>A0A6C0LNC3</accession>
<protein>
    <submittedName>
        <fullName evidence="2">Uncharacterized protein</fullName>
    </submittedName>
</protein>
<feature type="transmembrane region" description="Helical" evidence="1">
    <location>
        <begin position="16"/>
        <end position="33"/>
    </location>
</feature>
<sequence>MIKLIFNLLDKSKFNIFAKNIAFTILATLFFLPFPNKSNISIYIILPAAVLLQAKYLFGDLDDGFQWSLSDILYWISLYIFSFLTICVYKRVFPIKNKK</sequence>
<keyword evidence="1" id="KW-0472">Membrane</keyword>
<feature type="transmembrane region" description="Helical" evidence="1">
    <location>
        <begin position="72"/>
        <end position="89"/>
    </location>
</feature>
<feature type="transmembrane region" description="Helical" evidence="1">
    <location>
        <begin position="40"/>
        <end position="58"/>
    </location>
</feature>
<dbReference type="AlphaFoldDB" id="A0A6C0LNC3"/>
<proteinExistence type="predicted"/>
<evidence type="ECO:0000256" key="1">
    <source>
        <dbReference type="SAM" id="Phobius"/>
    </source>
</evidence>
<evidence type="ECO:0000313" key="2">
    <source>
        <dbReference type="EMBL" id="QHU31074.1"/>
    </source>
</evidence>
<name>A0A6C0LNC3_9ZZZZ</name>
<keyword evidence="1" id="KW-0812">Transmembrane</keyword>
<keyword evidence="1" id="KW-1133">Transmembrane helix</keyword>